<evidence type="ECO:0000256" key="1">
    <source>
        <dbReference type="SAM" id="MobiDB-lite"/>
    </source>
</evidence>
<evidence type="ECO:0000313" key="3">
    <source>
        <dbReference type="Proteomes" id="UP001174677"/>
    </source>
</evidence>
<dbReference type="EMBL" id="JARPOI010000005">
    <property type="protein sequence ID" value="KAJ9180750.1"/>
    <property type="molecule type" value="Genomic_DNA"/>
</dbReference>
<dbReference type="PANTHER" id="PTHR34952:SF2">
    <property type="entry name" value="OS05G0113500 PROTEIN"/>
    <property type="match status" value="1"/>
</dbReference>
<name>A0ABQ9MMA2_HEVBR</name>
<feature type="compositionally biased region" description="Basic residues" evidence="1">
    <location>
        <begin position="139"/>
        <end position="158"/>
    </location>
</feature>
<proteinExistence type="predicted"/>
<comment type="caution">
    <text evidence="2">The sequence shown here is derived from an EMBL/GenBank/DDBJ whole genome shotgun (WGS) entry which is preliminary data.</text>
</comment>
<dbReference type="PANTHER" id="PTHR34952">
    <property type="entry name" value="OS05G0113500 PROTEIN"/>
    <property type="match status" value="1"/>
</dbReference>
<evidence type="ECO:0000313" key="2">
    <source>
        <dbReference type="EMBL" id="KAJ9180750.1"/>
    </source>
</evidence>
<organism evidence="2 3">
    <name type="scientific">Hevea brasiliensis</name>
    <name type="common">Para rubber tree</name>
    <name type="synonym">Siphonia brasiliensis</name>
    <dbReference type="NCBI Taxonomy" id="3981"/>
    <lineage>
        <taxon>Eukaryota</taxon>
        <taxon>Viridiplantae</taxon>
        <taxon>Streptophyta</taxon>
        <taxon>Embryophyta</taxon>
        <taxon>Tracheophyta</taxon>
        <taxon>Spermatophyta</taxon>
        <taxon>Magnoliopsida</taxon>
        <taxon>eudicotyledons</taxon>
        <taxon>Gunneridae</taxon>
        <taxon>Pentapetalae</taxon>
        <taxon>rosids</taxon>
        <taxon>fabids</taxon>
        <taxon>Malpighiales</taxon>
        <taxon>Euphorbiaceae</taxon>
        <taxon>Crotonoideae</taxon>
        <taxon>Micrandreae</taxon>
        <taxon>Hevea</taxon>
    </lineage>
</organism>
<gene>
    <name evidence="2" type="ORF">P3X46_008962</name>
</gene>
<feature type="region of interest" description="Disordered" evidence="1">
    <location>
        <begin position="127"/>
        <end position="174"/>
    </location>
</feature>
<keyword evidence="3" id="KW-1185">Reference proteome</keyword>
<accession>A0ABQ9MMA2</accession>
<reference evidence="2" key="1">
    <citation type="journal article" date="2023" name="Plant Biotechnol. J.">
        <title>Chromosome-level wild Hevea brasiliensis genome provides new tools for genomic-assisted breeding and valuable loci to elevate rubber yield.</title>
        <authorList>
            <person name="Cheng H."/>
            <person name="Song X."/>
            <person name="Hu Y."/>
            <person name="Wu T."/>
            <person name="Yang Q."/>
            <person name="An Z."/>
            <person name="Feng S."/>
            <person name="Deng Z."/>
            <person name="Wu W."/>
            <person name="Zeng X."/>
            <person name="Tu M."/>
            <person name="Wang X."/>
            <person name="Huang H."/>
        </authorList>
    </citation>
    <scope>NUCLEOTIDE SEQUENCE</scope>
    <source>
        <strain evidence="2">MT/VB/25A 57/8</strain>
    </source>
</reference>
<sequence>MDIVSSRSAVGVGVLVDEIESNFREFVHVEDVQETCASDVDGAVDAEERLGELEPHGRAPVREALEKSAKLLSEEDDEPETALPLLFSEEPTRPALPLVSAMKGSREKLGASPRKLTVSWAPDVYDPIPNSLSHTVKSNQKKSRKDKGSNKKNGKKSQKGNSKGVKDKKQFRKTGGSARLDKCYKIMNTLDATEDLGEFDVGSPDYCGSSFLKKSPTNFHYSIAEAL</sequence>
<dbReference type="Proteomes" id="UP001174677">
    <property type="component" value="Chromosome 5"/>
</dbReference>
<protein>
    <submittedName>
        <fullName evidence="2">Uncharacterized protein</fullName>
    </submittedName>
</protein>